<sequence>MEGLANLLGAVGCAVQEGGLLASWGSSRVWMWGWQGARSLACCGGPTPMLPSVALAPGRAQGYDWRSGGWGSGACLMPALGRLMGCAWPGAVGLPGPVTRLVHVSLLQTDELGLPTVAELLGGHVGVLLCWLLCLGGNQGSWLGSGMGDSSVWGEGVVSSSWMWGHRHLDRLSGNGRAELDDVSTWAIVSVAVMWCVC</sequence>
<dbReference type="EMBL" id="JAHUTI010084434">
    <property type="protein sequence ID" value="MED6259554.1"/>
    <property type="molecule type" value="Genomic_DNA"/>
</dbReference>
<organism evidence="1 2">
    <name type="scientific">Ataeniobius toweri</name>
    <dbReference type="NCBI Taxonomy" id="208326"/>
    <lineage>
        <taxon>Eukaryota</taxon>
        <taxon>Metazoa</taxon>
        <taxon>Chordata</taxon>
        <taxon>Craniata</taxon>
        <taxon>Vertebrata</taxon>
        <taxon>Euteleostomi</taxon>
        <taxon>Actinopterygii</taxon>
        <taxon>Neopterygii</taxon>
        <taxon>Teleostei</taxon>
        <taxon>Neoteleostei</taxon>
        <taxon>Acanthomorphata</taxon>
        <taxon>Ovalentaria</taxon>
        <taxon>Atherinomorphae</taxon>
        <taxon>Cyprinodontiformes</taxon>
        <taxon>Goodeidae</taxon>
        <taxon>Ataeniobius</taxon>
    </lineage>
</organism>
<keyword evidence="2" id="KW-1185">Reference proteome</keyword>
<protein>
    <submittedName>
        <fullName evidence="1">Uncharacterized protein</fullName>
    </submittedName>
</protein>
<proteinExistence type="predicted"/>
<accession>A0ABU7CD90</accession>
<evidence type="ECO:0000313" key="1">
    <source>
        <dbReference type="EMBL" id="MED6259554.1"/>
    </source>
</evidence>
<dbReference type="Proteomes" id="UP001345963">
    <property type="component" value="Unassembled WGS sequence"/>
</dbReference>
<comment type="caution">
    <text evidence="1">The sequence shown here is derived from an EMBL/GenBank/DDBJ whole genome shotgun (WGS) entry which is preliminary data.</text>
</comment>
<feature type="non-terminal residue" evidence="1">
    <location>
        <position position="198"/>
    </location>
</feature>
<name>A0ABU7CD90_9TELE</name>
<gene>
    <name evidence="1" type="ORF">ATANTOWER_025084</name>
</gene>
<reference evidence="1 2" key="1">
    <citation type="submission" date="2021-07" db="EMBL/GenBank/DDBJ databases">
        <authorList>
            <person name="Palmer J.M."/>
        </authorList>
    </citation>
    <scope>NUCLEOTIDE SEQUENCE [LARGE SCALE GENOMIC DNA]</scope>
    <source>
        <strain evidence="1 2">AT_MEX2019</strain>
        <tissue evidence="1">Muscle</tissue>
    </source>
</reference>
<evidence type="ECO:0000313" key="2">
    <source>
        <dbReference type="Proteomes" id="UP001345963"/>
    </source>
</evidence>